<dbReference type="InterPro" id="IPR032675">
    <property type="entry name" value="LRR_dom_sf"/>
</dbReference>
<dbReference type="Pfam" id="PF00622">
    <property type="entry name" value="SPRY"/>
    <property type="match status" value="1"/>
</dbReference>
<dbReference type="SMART" id="SM01288">
    <property type="entry name" value="FISNA"/>
    <property type="match status" value="1"/>
</dbReference>
<dbReference type="Pfam" id="PF13765">
    <property type="entry name" value="PRY"/>
    <property type="match status" value="1"/>
</dbReference>
<dbReference type="InterPro" id="IPR041075">
    <property type="entry name" value="NOD1/2_WH"/>
</dbReference>
<evidence type="ECO:0000256" key="5">
    <source>
        <dbReference type="ARBA" id="ARBA00022741"/>
    </source>
</evidence>
<evidence type="ECO:0000256" key="4">
    <source>
        <dbReference type="ARBA" id="ARBA00022737"/>
    </source>
</evidence>
<evidence type="ECO:0008006" key="11">
    <source>
        <dbReference type="Google" id="ProtNLM"/>
    </source>
</evidence>
<dbReference type="InterPro" id="IPR001870">
    <property type="entry name" value="B30.2/SPRY"/>
</dbReference>
<dbReference type="AlphaFoldDB" id="A0A3Q3EM37"/>
<accession>A0A3Q3EM37</accession>
<keyword evidence="2" id="KW-0963">Cytoplasm</keyword>
<keyword evidence="6" id="KW-0067">ATP-binding</keyword>
<dbReference type="SMART" id="SM00368">
    <property type="entry name" value="LRR_RI"/>
    <property type="match status" value="4"/>
</dbReference>
<evidence type="ECO:0000256" key="1">
    <source>
        <dbReference type="ARBA" id="ARBA00004496"/>
    </source>
</evidence>
<dbReference type="SMART" id="SM00589">
    <property type="entry name" value="PRY"/>
    <property type="match status" value="1"/>
</dbReference>
<dbReference type="PRINTS" id="PR01407">
    <property type="entry name" value="BUTYPHLNCDUF"/>
</dbReference>
<name>A0A3Q3EM37_9LABR</name>
<dbReference type="InParanoid" id="A0A3Q3EM37"/>
<dbReference type="InterPro" id="IPR013320">
    <property type="entry name" value="ConA-like_dom_sf"/>
</dbReference>
<dbReference type="InterPro" id="IPR007111">
    <property type="entry name" value="NACHT_NTPase"/>
</dbReference>
<dbReference type="PROSITE" id="PS50188">
    <property type="entry name" value="B302_SPRY"/>
    <property type="match status" value="1"/>
</dbReference>
<dbReference type="GO" id="GO:0005524">
    <property type="term" value="F:ATP binding"/>
    <property type="evidence" value="ECO:0007669"/>
    <property type="project" value="UniProtKB-KW"/>
</dbReference>
<dbReference type="Pfam" id="PF17776">
    <property type="entry name" value="NLRC4_HD2"/>
    <property type="match status" value="1"/>
</dbReference>
<dbReference type="STRING" id="56723.ENSLBEP00000008523"/>
<dbReference type="FunFam" id="2.60.120.920:FF:000037">
    <property type="entry name" value="Si:dkey-191j3.2"/>
    <property type="match status" value="1"/>
</dbReference>
<evidence type="ECO:0000259" key="7">
    <source>
        <dbReference type="PROSITE" id="PS50188"/>
    </source>
</evidence>
<dbReference type="Proteomes" id="UP000261660">
    <property type="component" value="Unplaced"/>
</dbReference>
<dbReference type="SMART" id="SM00449">
    <property type="entry name" value="SPRY"/>
    <property type="match status" value="1"/>
</dbReference>
<keyword evidence="5" id="KW-0547">Nucleotide-binding</keyword>
<evidence type="ECO:0000313" key="9">
    <source>
        <dbReference type="Ensembl" id="ENSLBEP00000008523.1"/>
    </source>
</evidence>
<keyword evidence="10" id="KW-1185">Reference proteome</keyword>
<comment type="subcellular location">
    <subcellularLocation>
        <location evidence="1">Cytoplasm</location>
    </subcellularLocation>
</comment>
<dbReference type="InterPro" id="IPR041267">
    <property type="entry name" value="NLRP_HD2"/>
</dbReference>
<dbReference type="Pfam" id="PF05729">
    <property type="entry name" value="NACHT"/>
    <property type="match status" value="1"/>
</dbReference>
<reference evidence="9" key="1">
    <citation type="submission" date="2025-08" db="UniProtKB">
        <authorList>
            <consortium name="Ensembl"/>
        </authorList>
    </citation>
    <scope>IDENTIFICATION</scope>
</reference>
<dbReference type="Gene3D" id="2.60.120.920">
    <property type="match status" value="1"/>
</dbReference>
<dbReference type="PANTHER" id="PTHR24106">
    <property type="entry name" value="NACHT, LRR AND CARD DOMAINS-CONTAINING"/>
    <property type="match status" value="1"/>
</dbReference>
<evidence type="ECO:0000256" key="3">
    <source>
        <dbReference type="ARBA" id="ARBA00022614"/>
    </source>
</evidence>
<dbReference type="SUPFAM" id="SSF52047">
    <property type="entry name" value="RNI-like"/>
    <property type="match status" value="1"/>
</dbReference>
<dbReference type="FunCoup" id="A0A3Q3EM37">
    <property type="interactions" value="36"/>
</dbReference>
<protein>
    <recommendedName>
        <fullName evidence="11">B30.2/SPRY domain-containing protein</fullName>
    </recommendedName>
</protein>
<dbReference type="Gene3D" id="3.40.50.300">
    <property type="entry name" value="P-loop containing nucleotide triphosphate hydrolases"/>
    <property type="match status" value="1"/>
</dbReference>
<evidence type="ECO:0000256" key="2">
    <source>
        <dbReference type="ARBA" id="ARBA00022490"/>
    </source>
</evidence>
<evidence type="ECO:0000259" key="8">
    <source>
        <dbReference type="PROSITE" id="PS50837"/>
    </source>
</evidence>
<organism evidence="9 10">
    <name type="scientific">Labrus bergylta</name>
    <name type="common">ballan wrasse</name>
    <dbReference type="NCBI Taxonomy" id="56723"/>
    <lineage>
        <taxon>Eukaryota</taxon>
        <taxon>Metazoa</taxon>
        <taxon>Chordata</taxon>
        <taxon>Craniata</taxon>
        <taxon>Vertebrata</taxon>
        <taxon>Euteleostomi</taxon>
        <taxon>Actinopterygii</taxon>
        <taxon>Neopterygii</taxon>
        <taxon>Teleostei</taxon>
        <taxon>Neoteleostei</taxon>
        <taxon>Acanthomorphata</taxon>
        <taxon>Eupercaria</taxon>
        <taxon>Labriformes</taxon>
        <taxon>Labridae</taxon>
        <taxon>Labrus</taxon>
    </lineage>
</organism>
<feature type="domain" description="NACHT" evidence="8">
    <location>
        <begin position="98"/>
        <end position="232"/>
    </location>
</feature>
<dbReference type="SUPFAM" id="SSF49899">
    <property type="entry name" value="Concanavalin A-like lectins/glucanases"/>
    <property type="match status" value="1"/>
</dbReference>
<dbReference type="InterPro" id="IPR001611">
    <property type="entry name" value="Leu-rich_rpt"/>
</dbReference>
<proteinExistence type="predicted"/>
<dbReference type="CDD" id="cd16040">
    <property type="entry name" value="SPRY_PRY_SNTX"/>
    <property type="match status" value="1"/>
</dbReference>
<evidence type="ECO:0000313" key="10">
    <source>
        <dbReference type="Proteomes" id="UP000261660"/>
    </source>
</evidence>
<feature type="domain" description="B30.2/SPRY" evidence="7">
    <location>
        <begin position="713"/>
        <end position="908"/>
    </location>
</feature>
<dbReference type="Pfam" id="PF14484">
    <property type="entry name" value="FISNA"/>
    <property type="match status" value="1"/>
</dbReference>
<dbReference type="InterPro" id="IPR051261">
    <property type="entry name" value="NLR"/>
</dbReference>
<dbReference type="InterPro" id="IPR003879">
    <property type="entry name" value="Butyrophylin_SPRY"/>
</dbReference>
<dbReference type="InterPro" id="IPR003877">
    <property type="entry name" value="SPRY_dom"/>
</dbReference>
<dbReference type="InterPro" id="IPR027417">
    <property type="entry name" value="P-loop_NTPase"/>
</dbReference>
<dbReference type="GeneTree" id="ENSGT01120000271898"/>
<dbReference type="GO" id="GO:0005737">
    <property type="term" value="C:cytoplasm"/>
    <property type="evidence" value="ECO:0007669"/>
    <property type="project" value="UniProtKB-SubCell"/>
</dbReference>
<dbReference type="Pfam" id="PF17779">
    <property type="entry name" value="WHD_NOD2"/>
    <property type="match status" value="1"/>
</dbReference>
<dbReference type="Gene3D" id="3.80.10.10">
    <property type="entry name" value="Ribonuclease Inhibitor"/>
    <property type="match status" value="1"/>
</dbReference>
<keyword evidence="4" id="KW-0677">Repeat</keyword>
<sequence>MKQEELADCLQKCRRKLKSNLKEKFQCVFEGIAKAGNPTLLNQIYTELYITEGGTGEVNDEHEVRQIETASRKPHRPETTIRQEDIFKASPGRDEPIRRVMTKGVAGIGKTVLTQKFTLDWAEDKDNQDIHFTFPFTFRELNVLKKKKFSLVELVHHFFPETKEAGICRFEEFQVVFIFDGLDECRLPLDFKNNETLTDVTESTSVDVLLTNLIRGKLLPSAHLWITTRPAAANQIPPECVDMVTEVRGFTDPQKEEYFRKRFRNEDRSRIISHIKTSRSLHIMCHIPVFCWITATVLEDVLKTREGGELPKTLTEMYIHFLVVQSKLKNIKYDGGAETDPHWNEKSRKMIKSLGKLAFEQLQKGNLIFYDSDLTECDIDIRAASVYSGVFTQIFKEERGLYQDKVFCFIHLSVQEFLAALHVHLTFINSGVNLMSEEQTTSWWSKLFREKPDSTHLYQSAVDQTLQSPNGHLDLFLRFLLGLSLETNQNLIRGLLTHTGSGSKTNQKTVKYIKEKISEDLSAEKSINLFHCLNELNDHSLVEEIQQSLRSGRLSTDKLSPAQWSALVFILLSSEKDLDVFDLKKYSASEEALLRLLPVIKASNKALLSGCNLSERSCEALSSVLSSQSSSLRELDLSINNLQDSGVKLLCTGLKSPLCRLDTLSLSGCLITEEGCASLASALSSSPLRHLDLSYNHPGERGEKLLSAGLEDPHCRLETLRYRQTHRSYACELELDTNTVNRNLKLSDNNRKVTHVEEFQSYPDHPDRFEHCSQLLCRTGLTGRCYWEVEWRGEVYVSVSYRGIRRKGGRAECWFGFNDQSWSLSCSDEGYYVRHNNRRTDISSSSSSVSHRVAVYVDCPAGSLSFYRVSSDTLIHLHTFNTTFTEPLYPGFMFWSLGSSVSLCGLSV</sequence>
<dbReference type="FunFam" id="3.40.50.300:FF:001524">
    <property type="entry name" value="Si:dkey-126g1.7"/>
    <property type="match status" value="1"/>
</dbReference>
<dbReference type="PROSITE" id="PS50837">
    <property type="entry name" value="NACHT"/>
    <property type="match status" value="1"/>
</dbReference>
<dbReference type="Ensembl" id="ENSLBET00000008955.1">
    <property type="protein sequence ID" value="ENSLBEP00000008523.1"/>
    <property type="gene ID" value="ENSLBEG00000006570.1"/>
</dbReference>
<dbReference type="InterPro" id="IPR029495">
    <property type="entry name" value="NACHT-assoc"/>
</dbReference>
<dbReference type="InterPro" id="IPR043136">
    <property type="entry name" value="B30.2/SPRY_sf"/>
</dbReference>
<dbReference type="Pfam" id="PF13516">
    <property type="entry name" value="LRR_6"/>
    <property type="match status" value="1"/>
</dbReference>
<keyword evidence="3" id="KW-0433">Leucine-rich repeat</keyword>
<evidence type="ECO:0000256" key="6">
    <source>
        <dbReference type="ARBA" id="ARBA00022840"/>
    </source>
</evidence>
<reference evidence="9" key="2">
    <citation type="submission" date="2025-09" db="UniProtKB">
        <authorList>
            <consortium name="Ensembl"/>
        </authorList>
    </citation>
    <scope>IDENTIFICATION</scope>
</reference>
<dbReference type="InterPro" id="IPR006574">
    <property type="entry name" value="PRY"/>
</dbReference>